<dbReference type="InterPro" id="IPR029044">
    <property type="entry name" value="Nucleotide-diphossugar_trans"/>
</dbReference>
<comment type="similarity">
    <text evidence="1">Belongs to the glycosyltransferase 32 family.</text>
</comment>
<organism evidence="3 4">
    <name type="scientific">Kwoniella dendrophila CBS 6074</name>
    <dbReference type="NCBI Taxonomy" id="1295534"/>
    <lineage>
        <taxon>Eukaryota</taxon>
        <taxon>Fungi</taxon>
        <taxon>Dikarya</taxon>
        <taxon>Basidiomycota</taxon>
        <taxon>Agaricomycotina</taxon>
        <taxon>Tremellomycetes</taxon>
        <taxon>Tremellales</taxon>
        <taxon>Cryptococcaceae</taxon>
        <taxon>Kwoniella</taxon>
    </lineage>
</organism>
<dbReference type="GO" id="GO:0000009">
    <property type="term" value="F:alpha-1,6-mannosyltransferase activity"/>
    <property type="evidence" value="ECO:0007669"/>
    <property type="project" value="InterPro"/>
</dbReference>
<dbReference type="InterPro" id="IPR007577">
    <property type="entry name" value="GlycoTrfase_DXD_sugar-bd_CS"/>
</dbReference>
<sequence>MLGFLPRNVSRRNQRLIPSPSKILLILFAVVLYLAFPFTTPKQPSFLDNPQLHETISYASLAELVDLYDQVKSEVLRHKGFNSTATAVKLRAPIHLPDGSDNFNPDLAKYVDRLRKFVDVYFKDTSQRIHTGARNALKDVLRRSPPQSRSDIFPTKVWSTHPFGLDGVEEGFDLWRKLLPLPLSKKTISRLSSRNDLEWLKPAIEGQEWEVIVTDDNGLDKWMSQWTSEVISRGIKGNGRWSQLWGGLEKGVLRADLFRYVSMFVTGGIYSDSDTMPVSHPFVWGVNAPSILNPDIETLTQLIKEASKTASSQTTSDRLNPRSDLPNHDIYTQHNNTNFANINLHSYTPPYYAHSRRAPVISLPAELPSTILNPEISIVVAIEWDSMIGRTLSMWKQWTWFRFNRSWPDCCFPRGLEMVQNLLVSKPFHPIMLDTLATVAELVDSSVANQLSPLDLTGPGPFTDAVLRYLLVQYGITPNDLRALRRPVRVGDVLILQEEAWHAPEKAIKKLLSHVNAFGAKIAENLNGKDPWLFGLGYEDWQSGGKKVSYHGLTGIVSEAISITSPMTRFYAKQYDLLCL</sequence>
<proteinExistence type="inferred from homology"/>
<dbReference type="GO" id="GO:0006487">
    <property type="term" value="P:protein N-linked glycosylation"/>
    <property type="evidence" value="ECO:0007669"/>
    <property type="project" value="TreeGrafter"/>
</dbReference>
<evidence type="ECO:0000256" key="1">
    <source>
        <dbReference type="ARBA" id="ARBA00009003"/>
    </source>
</evidence>
<evidence type="ECO:0000313" key="3">
    <source>
        <dbReference type="EMBL" id="WWC91834.1"/>
    </source>
</evidence>
<dbReference type="EMBL" id="CP144106">
    <property type="protein sequence ID" value="WWC91834.1"/>
    <property type="molecule type" value="Genomic_DNA"/>
</dbReference>
<dbReference type="PANTHER" id="PTHR31834:SF1">
    <property type="entry name" value="INITIATION-SPECIFIC ALPHA-1,6-MANNOSYLTRANSFERASE"/>
    <property type="match status" value="1"/>
</dbReference>
<dbReference type="AlphaFoldDB" id="A0AAX4K3T3"/>
<gene>
    <name evidence="3" type="ORF">L201_006781</name>
</gene>
<dbReference type="RefSeq" id="XP_066078596.1">
    <property type="nucleotide sequence ID" value="XM_066222499.1"/>
</dbReference>
<feature type="region of interest" description="Disordered" evidence="2">
    <location>
        <begin position="307"/>
        <end position="327"/>
    </location>
</feature>
<evidence type="ECO:0008006" key="5">
    <source>
        <dbReference type="Google" id="ProtNLM"/>
    </source>
</evidence>
<dbReference type="GeneID" id="91097450"/>
<accession>A0AAX4K3T3</accession>
<dbReference type="Proteomes" id="UP001355207">
    <property type="component" value="Chromosome 9"/>
</dbReference>
<feature type="compositionally biased region" description="Polar residues" evidence="2">
    <location>
        <begin position="308"/>
        <end position="318"/>
    </location>
</feature>
<dbReference type="Pfam" id="PF04488">
    <property type="entry name" value="Gly_transf_sug"/>
    <property type="match status" value="1"/>
</dbReference>
<name>A0AAX4K3T3_9TREE</name>
<dbReference type="GO" id="GO:0000136">
    <property type="term" value="C:mannan polymerase complex"/>
    <property type="evidence" value="ECO:0007669"/>
    <property type="project" value="TreeGrafter"/>
</dbReference>
<evidence type="ECO:0000313" key="4">
    <source>
        <dbReference type="Proteomes" id="UP001355207"/>
    </source>
</evidence>
<evidence type="ECO:0000256" key="2">
    <source>
        <dbReference type="SAM" id="MobiDB-lite"/>
    </source>
</evidence>
<keyword evidence="4" id="KW-1185">Reference proteome</keyword>
<dbReference type="InterPro" id="IPR039367">
    <property type="entry name" value="Och1-like"/>
</dbReference>
<dbReference type="PANTHER" id="PTHR31834">
    <property type="entry name" value="INITIATION-SPECIFIC ALPHA-1,6-MANNOSYLTRANSFERASE"/>
    <property type="match status" value="1"/>
</dbReference>
<dbReference type="SUPFAM" id="SSF53448">
    <property type="entry name" value="Nucleotide-diphospho-sugar transferases"/>
    <property type="match status" value="1"/>
</dbReference>
<protein>
    <recommendedName>
        <fullName evidence="5">Alpha-1,6-mannosyltransferase</fullName>
    </recommendedName>
</protein>
<reference evidence="3 4" key="1">
    <citation type="submission" date="2024-01" db="EMBL/GenBank/DDBJ databases">
        <title>Comparative genomics of Cryptococcus and Kwoniella reveals pathogenesis evolution and contrasting modes of karyotype evolution via chromosome fusion or intercentromeric recombination.</title>
        <authorList>
            <person name="Coelho M.A."/>
            <person name="David-Palma M."/>
            <person name="Shea T."/>
            <person name="Bowers K."/>
            <person name="McGinley-Smith S."/>
            <person name="Mohammad A.W."/>
            <person name="Gnirke A."/>
            <person name="Yurkov A.M."/>
            <person name="Nowrousian M."/>
            <person name="Sun S."/>
            <person name="Cuomo C.A."/>
            <person name="Heitman J."/>
        </authorList>
    </citation>
    <scope>NUCLEOTIDE SEQUENCE [LARGE SCALE GENOMIC DNA]</scope>
    <source>
        <strain evidence="3 4">CBS 6074</strain>
    </source>
</reference>